<comment type="caution">
    <text evidence="2">The sequence shown here is derived from an EMBL/GenBank/DDBJ whole genome shotgun (WGS) entry which is preliminary data.</text>
</comment>
<dbReference type="Pfam" id="PF11932">
    <property type="entry name" value="DUF3450"/>
    <property type="match status" value="1"/>
</dbReference>
<feature type="coiled-coil region" evidence="1">
    <location>
        <begin position="126"/>
        <end position="169"/>
    </location>
</feature>
<evidence type="ECO:0000313" key="3">
    <source>
        <dbReference type="Proteomes" id="UP000290218"/>
    </source>
</evidence>
<organism evidence="2 3">
    <name type="scientific">Oleiharenicola lentus</name>
    <dbReference type="NCBI Taxonomy" id="2508720"/>
    <lineage>
        <taxon>Bacteria</taxon>
        <taxon>Pseudomonadati</taxon>
        <taxon>Verrucomicrobiota</taxon>
        <taxon>Opitutia</taxon>
        <taxon>Opitutales</taxon>
        <taxon>Opitutaceae</taxon>
        <taxon>Oleiharenicola</taxon>
    </lineage>
</organism>
<dbReference type="EMBL" id="SDHX01000001">
    <property type="protein sequence ID" value="RXK56383.1"/>
    <property type="molecule type" value="Genomic_DNA"/>
</dbReference>
<evidence type="ECO:0000313" key="2">
    <source>
        <dbReference type="EMBL" id="RXK56383.1"/>
    </source>
</evidence>
<keyword evidence="3" id="KW-1185">Reference proteome</keyword>
<keyword evidence="1" id="KW-0175">Coiled coil</keyword>
<name>A0A4Q1CBA5_9BACT</name>
<protein>
    <submittedName>
        <fullName evidence="2">DUF3450 family protein</fullName>
    </submittedName>
</protein>
<dbReference type="RefSeq" id="WP_129047752.1">
    <property type="nucleotide sequence ID" value="NZ_SDHX01000001.1"/>
</dbReference>
<accession>A0A4Q1CBA5</accession>
<dbReference type="Proteomes" id="UP000290218">
    <property type="component" value="Unassembled WGS sequence"/>
</dbReference>
<dbReference type="AlphaFoldDB" id="A0A4Q1CBA5"/>
<evidence type="ECO:0000256" key="1">
    <source>
        <dbReference type="SAM" id="Coils"/>
    </source>
</evidence>
<proteinExistence type="predicted"/>
<dbReference type="InterPro" id="IPR016866">
    <property type="entry name" value="UCP028069"/>
</dbReference>
<gene>
    <name evidence="2" type="ORF">ESB00_11085</name>
</gene>
<reference evidence="2 3" key="1">
    <citation type="submission" date="2019-01" db="EMBL/GenBank/DDBJ databases">
        <title>Lacunisphaera sp. strain TWA-58.</title>
        <authorList>
            <person name="Chen W.-M."/>
        </authorList>
    </citation>
    <scope>NUCLEOTIDE SEQUENCE [LARGE SCALE GENOMIC DNA]</scope>
    <source>
        <strain evidence="2 3">TWA-58</strain>
    </source>
</reference>
<sequence length="315" mass="34542">MADLRSVLRCGNVAIECSAPSRVYALQMRRCIPAGDQSRIHRYLMEYRWGNRLLLAAERLWIWSVGWGLVTTISAAESSPAGHTGLDSVRPAAAAWVRVRSEMVAAEAEWAREKTWLLSWAPVLEARAAQLENRTQLLEVQQARAESGLAELRESAVGLQKALAAEETALLAAVGELQRLSPRLPPRLGESLTQAFTSLGEQQRPAAERLQFAVNVLARALQFNREIVGGEEKLLLAGESAPCLVEVVYLGLSRAYALDRPKRRAFVGAPGRAAWEWQLLPGAADAVDRLIAVQRGERDPEFVRVPGPRGEGATP</sequence>